<dbReference type="Proteomes" id="UP000821845">
    <property type="component" value="Chromosome 10"/>
</dbReference>
<name>A0ACB7T859_HYAAI</name>
<proteinExistence type="predicted"/>
<organism evidence="1 2">
    <name type="scientific">Hyalomma asiaticum</name>
    <name type="common">Tick</name>
    <dbReference type="NCBI Taxonomy" id="266040"/>
    <lineage>
        <taxon>Eukaryota</taxon>
        <taxon>Metazoa</taxon>
        <taxon>Ecdysozoa</taxon>
        <taxon>Arthropoda</taxon>
        <taxon>Chelicerata</taxon>
        <taxon>Arachnida</taxon>
        <taxon>Acari</taxon>
        <taxon>Parasitiformes</taxon>
        <taxon>Ixodida</taxon>
        <taxon>Ixodoidea</taxon>
        <taxon>Ixodidae</taxon>
        <taxon>Hyalomminae</taxon>
        <taxon>Hyalomma</taxon>
    </lineage>
</organism>
<gene>
    <name evidence="1" type="ORF">HPB50_016024</name>
</gene>
<evidence type="ECO:0000313" key="1">
    <source>
        <dbReference type="EMBL" id="KAH6943120.1"/>
    </source>
</evidence>
<evidence type="ECO:0000313" key="2">
    <source>
        <dbReference type="Proteomes" id="UP000821845"/>
    </source>
</evidence>
<protein>
    <submittedName>
        <fullName evidence="1">Uncharacterized protein</fullName>
    </submittedName>
</protein>
<accession>A0ACB7T859</accession>
<dbReference type="EMBL" id="CM023490">
    <property type="protein sequence ID" value="KAH6943120.1"/>
    <property type="molecule type" value="Genomic_DNA"/>
</dbReference>
<sequence length="660" mass="73667">MSKQALHELEQCAPEQPTSDDAEDDTAAYCPILQRMALCNRVLWHVGLQLRELTAPGELSLVRVDHAGKGQQQVQRSAVARRLFFALLTCHRCLVSVELDETLFEGSGLGEFRVRIVHALLKNTRLRTLTLHTFFDEYRFIQQDVFAATARMTHLRELVVSDVGTPPTSLVDAICRLLVDTTSLRTLTIDGLTLEDEQAEDLVSGLLRNRTVSDLSVHVDICHAPHDKGGSLFSRYLTRSEYLRTLRVRGTNCDRAKLCRNLMRIAAPIVVGRGITRLELVDFELDNPSAYVLSGLLGQTDGSLRHLDISGCYWKRGLNMGSALSRHARALAEGLRKGRWGNMASLSLNFEGFTARDCELLFSAAAGVQYLRTVAVTGIEPEYFPEVCQAILDTGMSGRVRVRGEYTIDRAVLGALEDFPEELRQVIVSNDGNSSARSFRDAVRLVCTCYHVTELRLLLMRRFLRDVPTMRTLQRYLSQSAALRGVDLVGCGNPDLSGCIPVDGRSHSALLEAIFANECVAVIQLRRFRFGEANWRFIADAVLKNRTLSKFSFSSKSENQEFARCVAQHLMTSNTLTRLYVPKFDDGEGERFVIEFAVGRNLGLVTCAAHFVTGQEYTPRTADALLRIYGSAALTERIQELLTVEEADARRTIRNAVDDA</sequence>
<comment type="caution">
    <text evidence="1">The sequence shown here is derived from an EMBL/GenBank/DDBJ whole genome shotgun (WGS) entry which is preliminary data.</text>
</comment>
<reference evidence="1" key="1">
    <citation type="submission" date="2020-05" db="EMBL/GenBank/DDBJ databases">
        <title>Large-scale comparative analyses of tick genomes elucidate their genetic diversity and vector capacities.</title>
        <authorList>
            <person name="Jia N."/>
            <person name="Wang J."/>
            <person name="Shi W."/>
            <person name="Du L."/>
            <person name="Sun Y."/>
            <person name="Zhan W."/>
            <person name="Jiang J."/>
            <person name="Wang Q."/>
            <person name="Zhang B."/>
            <person name="Ji P."/>
            <person name="Sakyi L.B."/>
            <person name="Cui X."/>
            <person name="Yuan T."/>
            <person name="Jiang B."/>
            <person name="Yang W."/>
            <person name="Lam T.T.-Y."/>
            <person name="Chang Q."/>
            <person name="Ding S."/>
            <person name="Wang X."/>
            <person name="Zhu J."/>
            <person name="Ruan X."/>
            <person name="Zhao L."/>
            <person name="Wei J."/>
            <person name="Que T."/>
            <person name="Du C."/>
            <person name="Cheng J."/>
            <person name="Dai P."/>
            <person name="Han X."/>
            <person name="Huang E."/>
            <person name="Gao Y."/>
            <person name="Liu J."/>
            <person name="Shao H."/>
            <person name="Ye R."/>
            <person name="Li L."/>
            <person name="Wei W."/>
            <person name="Wang X."/>
            <person name="Wang C."/>
            <person name="Yang T."/>
            <person name="Huo Q."/>
            <person name="Li W."/>
            <person name="Guo W."/>
            <person name="Chen H."/>
            <person name="Zhou L."/>
            <person name="Ni X."/>
            <person name="Tian J."/>
            <person name="Zhou Y."/>
            <person name="Sheng Y."/>
            <person name="Liu T."/>
            <person name="Pan Y."/>
            <person name="Xia L."/>
            <person name="Li J."/>
            <person name="Zhao F."/>
            <person name="Cao W."/>
        </authorList>
    </citation>
    <scope>NUCLEOTIDE SEQUENCE</scope>
    <source>
        <strain evidence="1">Hyas-2018</strain>
    </source>
</reference>
<keyword evidence="2" id="KW-1185">Reference proteome</keyword>